<name>A0A932GQ05_UNCTE</name>
<evidence type="ECO:0000313" key="3">
    <source>
        <dbReference type="Proteomes" id="UP000741360"/>
    </source>
</evidence>
<proteinExistence type="predicted"/>
<evidence type="ECO:0000259" key="1">
    <source>
        <dbReference type="Pfam" id="PF02915"/>
    </source>
</evidence>
<gene>
    <name evidence="2" type="ORF">HYY65_09310</name>
</gene>
<dbReference type="InterPro" id="IPR003251">
    <property type="entry name" value="Rr_diiron-bd_dom"/>
</dbReference>
<organism evidence="2 3">
    <name type="scientific">Tectimicrobiota bacterium</name>
    <dbReference type="NCBI Taxonomy" id="2528274"/>
    <lineage>
        <taxon>Bacteria</taxon>
        <taxon>Pseudomonadati</taxon>
        <taxon>Nitrospinota/Tectimicrobiota group</taxon>
        <taxon>Candidatus Tectimicrobiota</taxon>
    </lineage>
</organism>
<dbReference type="InterPro" id="IPR012347">
    <property type="entry name" value="Ferritin-like"/>
</dbReference>
<feature type="domain" description="Rubrerythrin diiron-binding" evidence="1">
    <location>
        <begin position="103"/>
        <end position="154"/>
    </location>
</feature>
<dbReference type="Gene3D" id="1.20.1260.10">
    <property type="match status" value="1"/>
</dbReference>
<dbReference type="Pfam" id="PF02915">
    <property type="entry name" value="Rubrerythrin"/>
    <property type="match status" value="1"/>
</dbReference>
<sequence length="177" mass="20076">MGEPDLDAALRMAINREVVSFLYYDILSGQKNFPEYLRQVFSFLAEGEREHLAALVGSQQKHGGGAGFEGPADLIEKNRAFVQERVREEVAEAIRKGYPEPREVLTRAVKKEQQSARFYSFYSGSVKNREVKAFFKTLLQEEKEHVKIMKALHLLVEKGIMGVNNLADKAKTKKGSR</sequence>
<dbReference type="EMBL" id="JACPSX010000176">
    <property type="protein sequence ID" value="MBI3015238.1"/>
    <property type="molecule type" value="Genomic_DNA"/>
</dbReference>
<accession>A0A932GQ05</accession>
<dbReference type="GO" id="GO:0016491">
    <property type="term" value="F:oxidoreductase activity"/>
    <property type="evidence" value="ECO:0007669"/>
    <property type="project" value="InterPro"/>
</dbReference>
<reference evidence="2" key="1">
    <citation type="submission" date="2020-07" db="EMBL/GenBank/DDBJ databases">
        <title>Huge and variable diversity of episymbiotic CPR bacteria and DPANN archaea in groundwater ecosystems.</title>
        <authorList>
            <person name="He C.Y."/>
            <person name="Keren R."/>
            <person name="Whittaker M."/>
            <person name="Farag I.F."/>
            <person name="Doudna J."/>
            <person name="Cate J.H.D."/>
            <person name="Banfield J.F."/>
        </authorList>
    </citation>
    <scope>NUCLEOTIDE SEQUENCE</scope>
    <source>
        <strain evidence="2">NC_groundwater_717_Ag_S-0.2um_59_8</strain>
    </source>
</reference>
<comment type="caution">
    <text evidence="2">The sequence shown here is derived from an EMBL/GenBank/DDBJ whole genome shotgun (WGS) entry which is preliminary data.</text>
</comment>
<dbReference type="Proteomes" id="UP000741360">
    <property type="component" value="Unassembled WGS sequence"/>
</dbReference>
<protein>
    <recommendedName>
        <fullName evidence="1">Rubrerythrin diiron-binding domain-containing protein</fullName>
    </recommendedName>
</protein>
<evidence type="ECO:0000313" key="2">
    <source>
        <dbReference type="EMBL" id="MBI3015238.1"/>
    </source>
</evidence>
<dbReference type="GO" id="GO:0046872">
    <property type="term" value="F:metal ion binding"/>
    <property type="evidence" value="ECO:0007669"/>
    <property type="project" value="InterPro"/>
</dbReference>
<dbReference type="InterPro" id="IPR009078">
    <property type="entry name" value="Ferritin-like_SF"/>
</dbReference>
<dbReference type="SUPFAM" id="SSF47240">
    <property type="entry name" value="Ferritin-like"/>
    <property type="match status" value="1"/>
</dbReference>
<dbReference type="AlphaFoldDB" id="A0A932GQ05"/>